<keyword evidence="1" id="KW-0732">Signal</keyword>
<evidence type="ECO:0000256" key="1">
    <source>
        <dbReference type="SAM" id="SignalP"/>
    </source>
</evidence>
<dbReference type="SUPFAM" id="SSF51004">
    <property type="entry name" value="C-terminal (heme d1) domain of cytochrome cd1-nitrite reductase"/>
    <property type="match status" value="1"/>
</dbReference>
<dbReference type="PROSITE" id="PS51257">
    <property type="entry name" value="PROKAR_LIPOPROTEIN"/>
    <property type="match status" value="1"/>
</dbReference>
<sequence length="338" mass="38269">MRWFISLFLVLCLMGLCSCASAPPTNTTEPSKLAVIYTSAAQSASRLVFLNRLGEVNRSVPLQEGGIFHLEQNPRGELILPVQYGNHLIYLDRKGQSRKQASLLYPLFVKEAQGIRIATYNTELNAGTLEMKQANQTHRVKLPGFLRVATFDEHHVYVFATIIHQKKPVLYVLDRNRASLIQTLPLQIDLANDMEIIHGHCVLTSVDAHRQIAVVSLKDWSIRYIDVPYGRPEFILPQGDSFYLTYQNQTKLSVIDADTWQPRSTATLKHPVFRADADSEHLYVLTPLDQSDHAGGIISVYDKKTFRFKGTWTLPKERELLVQDLAVLQSETGEQKTP</sequence>
<evidence type="ECO:0000313" key="2">
    <source>
        <dbReference type="EMBL" id="MFC7441125.1"/>
    </source>
</evidence>
<dbReference type="Proteomes" id="UP001596500">
    <property type="component" value="Unassembled WGS sequence"/>
</dbReference>
<comment type="caution">
    <text evidence="2">The sequence shown here is derived from an EMBL/GenBank/DDBJ whole genome shotgun (WGS) entry which is preliminary data.</text>
</comment>
<organism evidence="2 3">
    <name type="scientific">Laceyella putida</name>
    <dbReference type="NCBI Taxonomy" id="110101"/>
    <lineage>
        <taxon>Bacteria</taxon>
        <taxon>Bacillati</taxon>
        <taxon>Bacillota</taxon>
        <taxon>Bacilli</taxon>
        <taxon>Bacillales</taxon>
        <taxon>Thermoactinomycetaceae</taxon>
        <taxon>Laceyella</taxon>
    </lineage>
</organism>
<gene>
    <name evidence="2" type="ORF">ACFQNG_08150</name>
</gene>
<keyword evidence="3" id="KW-1185">Reference proteome</keyword>
<dbReference type="EMBL" id="JBHTBW010000020">
    <property type="protein sequence ID" value="MFC7441125.1"/>
    <property type="molecule type" value="Genomic_DNA"/>
</dbReference>
<dbReference type="RefSeq" id="WP_379864417.1">
    <property type="nucleotide sequence ID" value="NZ_JBHTBW010000020.1"/>
</dbReference>
<name>A0ABW2RJK2_9BACL</name>
<reference evidence="3" key="1">
    <citation type="journal article" date="2019" name="Int. J. Syst. Evol. Microbiol.">
        <title>The Global Catalogue of Microorganisms (GCM) 10K type strain sequencing project: providing services to taxonomists for standard genome sequencing and annotation.</title>
        <authorList>
            <consortium name="The Broad Institute Genomics Platform"/>
            <consortium name="The Broad Institute Genome Sequencing Center for Infectious Disease"/>
            <person name="Wu L."/>
            <person name="Ma J."/>
        </authorList>
    </citation>
    <scope>NUCLEOTIDE SEQUENCE [LARGE SCALE GENOMIC DNA]</scope>
    <source>
        <strain evidence="3">CGMCC 1.12942</strain>
    </source>
</reference>
<dbReference type="Gene3D" id="2.130.10.10">
    <property type="entry name" value="YVTN repeat-like/Quinoprotein amine dehydrogenase"/>
    <property type="match status" value="1"/>
</dbReference>
<proteinExistence type="predicted"/>
<feature type="chain" id="PRO_5046753980" evidence="1">
    <location>
        <begin position="23"/>
        <end position="338"/>
    </location>
</feature>
<accession>A0ABW2RJK2</accession>
<feature type="signal peptide" evidence="1">
    <location>
        <begin position="1"/>
        <end position="22"/>
    </location>
</feature>
<evidence type="ECO:0000313" key="3">
    <source>
        <dbReference type="Proteomes" id="UP001596500"/>
    </source>
</evidence>
<protein>
    <submittedName>
        <fullName evidence="2">YncE family protein</fullName>
    </submittedName>
</protein>
<dbReference type="InterPro" id="IPR011048">
    <property type="entry name" value="Haem_d1_sf"/>
</dbReference>
<dbReference type="InterPro" id="IPR015943">
    <property type="entry name" value="WD40/YVTN_repeat-like_dom_sf"/>
</dbReference>